<keyword evidence="3" id="KW-0813">Transport</keyword>
<keyword evidence="5" id="KW-0997">Cell inner membrane</keyword>
<dbReference type="SUPFAM" id="SSF111369">
    <property type="entry name" value="HlyD-like secretion proteins"/>
    <property type="match status" value="1"/>
</dbReference>
<dbReference type="PANTHER" id="PTHR30469">
    <property type="entry name" value="MULTIDRUG RESISTANCE PROTEIN MDTA"/>
    <property type="match status" value="1"/>
</dbReference>
<dbReference type="Gene3D" id="2.40.30.170">
    <property type="match status" value="1"/>
</dbReference>
<feature type="domain" description="Multidrug resistance protein MdtA-like alpha-helical hairpin" evidence="9">
    <location>
        <begin position="142"/>
        <end position="211"/>
    </location>
</feature>
<protein>
    <submittedName>
        <fullName evidence="13">Efflux RND transporter periplasmic adaptor subunit</fullName>
    </submittedName>
</protein>
<dbReference type="GO" id="GO:1990281">
    <property type="term" value="C:efflux pump complex"/>
    <property type="evidence" value="ECO:0007669"/>
    <property type="project" value="TreeGrafter"/>
</dbReference>
<dbReference type="EMBL" id="SJFN01000005">
    <property type="protein sequence ID" value="TBW40098.1"/>
    <property type="molecule type" value="Genomic_DNA"/>
</dbReference>
<feature type="compositionally biased region" description="Basic and acidic residues" evidence="8">
    <location>
        <begin position="428"/>
        <end position="445"/>
    </location>
</feature>
<comment type="caution">
    <text evidence="13">The sequence shown here is derived from an EMBL/GenBank/DDBJ whole genome shotgun (WGS) entry which is preliminary data.</text>
</comment>
<evidence type="ECO:0000313" key="14">
    <source>
        <dbReference type="Proteomes" id="UP000292781"/>
    </source>
</evidence>
<dbReference type="Gene3D" id="2.40.50.100">
    <property type="match status" value="1"/>
</dbReference>
<organism evidence="13 14">
    <name type="scientific">Siculibacillus lacustris</name>
    <dbReference type="NCBI Taxonomy" id="1549641"/>
    <lineage>
        <taxon>Bacteria</taxon>
        <taxon>Pseudomonadati</taxon>
        <taxon>Pseudomonadota</taxon>
        <taxon>Alphaproteobacteria</taxon>
        <taxon>Hyphomicrobiales</taxon>
        <taxon>Ancalomicrobiaceae</taxon>
        <taxon>Siculibacillus</taxon>
    </lineage>
</organism>
<accession>A0A4Q9VV51</accession>
<gene>
    <name evidence="13" type="ORF">EYW49_05380</name>
</gene>
<dbReference type="Pfam" id="PF25876">
    <property type="entry name" value="HH_MFP_RND"/>
    <property type="match status" value="1"/>
</dbReference>
<feature type="compositionally biased region" description="Low complexity" evidence="8">
    <location>
        <begin position="447"/>
        <end position="461"/>
    </location>
</feature>
<evidence type="ECO:0000259" key="10">
    <source>
        <dbReference type="Pfam" id="PF25917"/>
    </source>
</evidence>
<comment type="subcellular location">
    <subcellularLocation>
        <location evidence="1">Cell membrane</location>
    </subcellularLocation>
</comment>
<dbReference type="PANTHER" id="PTHR30469:SF12">
    <property type="entry name" value="MULTIDRUG RESISTANCE PROTEIN MDTA"/>
    <property type="match status" value="1"/>
</dbReference>
<dbReference type="FunFam" id="2.40.420.20:FF:000001">
    <property type="entry name" value="Efflux RND transporter periplasmic adaptor subunit"/>
    <property type="match status" value="1"/>
</dbReference>
<evidence type="ECO:0000259" key="9">
    <source>
        <dbReference type="Pfam" id="PF25876"/>
    </source>
</evidence>
<feature type="region of interest" description="Disordered" evidence="8">
    <location>
        <begin position="35"/>
        <end position="76"/>
    </location>
</feature>
<feature type="compositionally biased region" description="Gly residues" evidence="8">
    <location>
        <begin position="58"/>
        <end position="72"/>
    </location>
</feature>
<dbReference type="Gene3D" id="2.40.420.20">
    <property type="match status" value="1"/>
</dbReference>
<feature type="compositionally biased region" description="Low complexity" evidence="8">
    <location>
        <begin position="412"/>
        <end position="427"/>
    </location>
</feature>
<dbReference type="Gene3D" id="1.10.287.470">
    <property type="entry name" value="Helix hairpin bin"/>
    <property type="match status" value="1"/>
</dbReference>
<evidence type="ECO:0000256" key="8">
    <source>
        <dbReference type="SAM" id="MobiDB-lite"/>
    </source>
</evidence>
<feature type="domain" description="Multidrug resistance protein MdtA-like beta-barrel" evidence="11">
    <location>
        <begin position="248"/>
        <end position="331"/>
    </location>
</feature>
<feature type="domain" description="Multidrug resistance protein MdtA-like barrel-sandwich hybrid" evidence="10">
    <location>
        <begin position="102"/>
        <end position="243"/>
    </location>
</feature>
<evidence type="ECO:0000256" key="2">
    <source>
        <dbReference type="ARBA" id="ARBA00009477"/>
    </source>
</evidence>
<evidence type="ECO:0000256" key="6">
    <source>
        <dbReference type="ARBA" id="ARBA00023136"/>
    </source>
</evidence>
<dbReference type="Pfam" id="PF25944">
    <property type="entry name" value="Beta-barrel_RND"/>
    <property type="match status" value="1"/>
</dbReference>
<evidence type="ECO:0000313" key="13">
    <source>
        <dbReference type="EMBL" id="TBW40098.1"/>
    </source>
</evidence>
<dbReference type="GO" id="GO:0015562">
    <property type="term" value="F:efflux transmembrane transporter activity"/>
    <property type="evidence" value="ECO:0007669"/>
    <property type="project" value="TreeGrafter"/>
</dbReference>
<dbReference type="InterPro" id="IPR058626">
    <property type="entry name" value="MdtA-like_b-barrel"/>
</dbReference>
<feature type="coiled-coil region" evidence="7">
    <location>
        <begin position="142"/>
        <end position="169"/>
    </location>
</feature>
<dbReference type="Pfam" id="PF25917">
    <property type="entry name" value="BSH_RND"/>
    <property type="match status" value="1"/>
</dbReference>
<feature type="domain" description="Multidrug resistance protein MdtA-like C-terminal permuted SH3" evidence="12">
    <location>
        <begin position="334"/>
        <end position="393"/>
    </location>
</feature>
<dbReference type="InterPro" id="IPR058625">
    <property type="entry name" value="MdtA-like_BSH"/>
</dbReference>
<dbReference type="GO" id="GO:0030313">
    <property type="term" value="C:cell envelope"/>
    <property type="evidence" value="ECO:0007669"/>
    <property type="project" value="UniProtKB-SubCell"/>
</dbReference>
<keyword evidence="7" id="KW-0175">Coiled coil</keyword>
<dbReference type="InterPro" id="IPR058627">
    <property type="entry name" value="MdtA-like_C"/>
</dbReference>
<keyword evidence="4" id="KW-1003">Cell membrane</keyword>
<keyword evidence="14" id="KW-1185">Reference proteome</keyword>
<sequence>MSRTRIFFSLVAVAAAAGAAAWYAGLLPTPKWPLRTPSPSATVEAPPGPPGGPPGGPGGPGGGGRRGGGAGDGPTPVLVVPVERRDVDLMFDGIGTIQASATVTVRPQVQGILLELRFQDGQEVAKGDVLARIDPTSYRAVYDQAVAKREQNEADLRNARADLERYTRLAQSESGSRQQADTQRATVAKLEAQSKIDQGVIDAAKVDLDNTTILAPIGGRTGIRSVDAGNLVRTTDAAGLVTIAQLKPISVVFTLPQQQLAQVLAAKLRGPVPVEVLGPDRRSAIDRGSIEVIDNQVDSTTGTVKIKASLPNAELRLWPGQFADVRVHVDTSRDAVVVPTAAVQRGADGAFVYVLGAEDKVARRPVEVARQDENRAVIASGLQPGETVVATGFARLIDGARVKPTAATPAAVEAVPDASVSPAAPADDAAKTPAERRKARGDGAGRRPGAAPAPGEATPSGAPAPGPAAGPRP</sequence>
<evidence type="ECO:0000259" key="12">
    <source>
        <dbReference type="Pfam" id="PF25967"/>
    </source>
</evidence>
<feature type="compositionally biased region" description="Pro residues" evidence="8">
    <location>
        <begin position="462"/>
        <end position="473"/>
    </location>
</feature>
<keyword evidence="6" id="KW-0472">Membrane</keyword>
<dbReference type="InterPro" id="IPR006143">
    <property type="entry name" value="RND_pump_MFP"/>
</dbReference>
<evidence type="ECO:0000256" key="3">
    <source>
        <dbReference type="ARBA" id="ARBA00022448"/>
    </source>
</evidence>
<comment type="similarity">
    <text evidence="2">Belongs to the membrane fusion protein (MFP) (TC 8.A.1) family.</text>
</comment>
<evidence type="ECO:0000259" key="11">
    <source>
        <dbReference type="Pfam" id="PF25944"/>
    </source>
</evidence>
<dbReference type="OrthoDB" id="9783047at2"/>
<dbReference type="AlphaFoldDB" id="A0A4Q9VV51"/>
<dbReference type="RefSeq" id="WP_131306972.1">
    <property type="nucleotide sequence ID" value="NZ_SJFN01000005.1"/>
</dbReference>
<dbReference type="Pfam" id="PF25967">
    <property type="entry name" value="RND-MFP_C"/>
    <property type="match status" value="1"/>
</dbReference>
<dbReference type="Proteomes" id="UP000292781">
    <property type="component" value="Unassembled WGS sequence"/>
</dbReference>
<dbReference type="NCBIfam" id="TIGR01730">
    <property type="entry name" value="RND_mfp"/>
    <property type="match status" value="1"/>
</dbReference>
<reference evidence="13 14" key="1">
    <citation type="submission" date="2019-02" db="EMBL/GenBank/DDBJ databases">
        <title>Siculibacillus lacustris gen. nov., sp. nov., a new rosette-forming bacterium isolated from a freshwater crater lake (Lake St. Ana, Romania).</title>
        <authorList>
            <person name="Felfoldi T."/>
            <person name="Marton Z."/>
            <person name="Szabo A."/>
            <person name="Mentes A."/>
            <person name="Boka K."/>
            <person name="Marialigeti K."/>
            <person name="Mathe I."/>
            <person name="Koncz M."/>
            <person name="Schumann P."/>
            <person name="Toth E."/>
        </authorList>
    </citation>
    <scope>NUCLEOTIDE SEQUENCE [LARGE SCALE GENOMIC DNA]</scope>
    <source>
        <strain evidence="13 14">SA-279</strain>
    </source>
</reference>
<dbReference type="InterPro" id="IPR058624">
    <property type="entry name" value="MdtA-like_HH"/>
</dbReference>
<evidence type="ECO:0000256" key="1">
    <source>
        <dbReference type="ARBA" id="ARBA00004236"/>
    </source>
</evidence>
<evidence type="ECO:0000256" key="5">
    <source>
        <dbReference type="ARBA" id="ARBA00022519"/>
    </source>
</evidence>
<name>A0A4Q9VV51_9HYPH</name>
<proteinExistence type="inferred from homology"/>
<evidence type="ECO:0000256" key="7">
    <source>
        <dbReference type="SAM" id="Coils"/>
    </source>
</evidence>
<evidence type="ECO:0000256" key="4">
    <source>
        <dbReference type="ARBA" id="ARBA00022475"/>
    </source>
</evidence>
<feature type="region of interest" description="Disordered" evidence="8">
    <location>
        <begin position="412"/>
        <end position="473"/>
    </location>
</feature>
<feature type="compositionally biased region" description="Pro residues" evidence="8">
    <location>
        <begin position="46"/>
        <end position="57"/>
    </location>
</feature>